<dbReference type="Proteomes" id="UP000054279">
    <property type="component" value="Unassembled WGS sequence"/>
</dbReference>
<dbReference type="SMART" id="SM00220">
    <property type="entry name" value="S_TKc"/>
    <property type="match status" value="1"/>
</dbReference>
<feature type="domain" description="Protein kinase" evidence="1">
    <location>
        <begin position="87"/>
        <end position="422"/>
    </location>
</feature>
<dbReference type="OrthoDB" id="2722301at2759"/>
<dbReference type="InterPro" id="IPR000719">
    <property type="entry name" value="Prot_kinase_dom"/>
</dbReference>
<dbReference type="Gene3D" id="1.10.510.10">
    <property type="entry name" value="Transferase(Phosphotransferase) domain 1"/>
    <property type="match status" value="1"/>
</dbReference>
<dbReference type="EMBL" id="KN837155">
    <property type="protein sequence ID" value="KIJ39043.1"/>
    <property type="molecule type" value="Genomic_DNA"/>
</dbReference>
<evidence type="ECO:0000313" key="3">
    <source>
        <dbReference type="Proteomes" id="UP000054279"/>
    </source>
</evidence>
<sequence>MFWVRKLLNHEPQPSESNDDDSAAWDAQNAQVIDFWENLRDWFSTKGYTLYKLRYIGSCILSLQTPTVQVVETPDWPYAFWGDDILYGDLVPLEAFLSNKICFAHDRQGQHVAIKRLGVLDGSQEYVISGFLYENRKQATENCILPIIEILEYEGYSFAVMPRWGEGPLMPDFSSIGEILHYIHCLLKAINFLHLNFIVHRDINCRNTLVNHFGAYQLGDNEKRRNLRSSGKLTYALYDFDLSLMLPSTSLQDECRLPAWRSFEIISTESPYNTRQAEVDYNPFVFEMGCLGIMFCEEFQHCTPSIPLLAPFLDRLITDNLHERFTSSAALRFFEEILTQLSPAQLSIPPPPSPSHYAPWEPAKYNRWRGLPEDFLKQWAHFRAPLPSMYTKVLRRICLTLWGIRCVRAIRHFKRVVLRIIR</sequence>
<evidence type="ECO:0000259" key="1">
    <source>
        <dbReference type="PROSITE" id="PS50011"/>
    </source>
</evidence>
<dbReference type="SUPFAM" id="SSF56112">
    <property type="entry name" value="Protein kinase-like (PK-like)"/>
    <property type="match status" value="1"/>
</dbReference>
<dbReference type="HOGENOM" id="CLU_042818_0_0_1"/>
<evidence type="ECO:0000313" key="2">
    <source>
        <dbReference type="EMBL" id="KIJ39043.1"/>
    </source>
</evidence>
<dbReference type="Pfam" id="PF00069">
    <property type="entry name" value="Pkinase"/>
    <property type="match status" value="1"/>
</dbReference>
<protein>
    <recommendedName>
        <fullName evidence="1">Protein kinase domain-containing protein</fullName>
    </recommendedName>
</protein>
<name>A0A0C9U7R9_SPHS4</name>
<dbReference type="PANTHER" id="PTHR44167">
    <property type="entry name" value="OVARIAN-SPECIFIC SERINE/THREONINE-PROTEIN KINASE LOK-RELATED"/>
    <property type="match status" value="1"/>
</dbReference>
<accession>A0A0C9U7R9</accession>
<gene>
    <name evidence="2" type="ORF">M422DRAFT_230877</name>
</gene>
<dbReference type="GO" id="GO:0005524">
    <property type="term" value="F:ATP binding"/>
    <property type="evidence" value="ECO:0007669"/>
    <property type="project" value="InterPro"/>
</dbReference>
<organism evidence="2 3">
    <name type="scientific">Sphaerobolus stellatus (strain SS14)</name>
    <dbReference type="NCBI Taxonomy" id="990650"/>
    <lineage>
        <taxon>Eukaryota</taxon>
        <taxon>Fungi</taxon>
        <taxon>Dikarya</taxon>
        <taxon>Basidiomycota</taxon>
        <taxon>Agaricomycotina</taxon>
        <taxon>Agaricomycetes</taxon>
        <taxon>Phallomycetidae</taxon>
        <taxon>Geastrales</taxon>
        <taxon>Sphaerobolaceae</taxon>
        <taxon>Sphaerobolus</taxon>
    </lineage>
</organism>
<reference evidence="2 3" key="1">
    <citation type="submission" date="2014-06" db="EMBL/GenBank/DDBJ databases">
        <title>Evolutionary Origins and Diversification of the Mycorrhizal Mutualists.</title>
        <authorList>
            <consortium name="DOE Joint Genome Institute"/>
            <consortium name="Mycorrhizal Genomics Consortium"/>
            <person name="Kohler A."/>
            <person name="Kuo A."/>
            <person name="Nagy L.G."/>
            <person name="Floudas D."/>
            <person name="Copeland A."/>
            <person name="Barry K.W."/>
            <person name="Cichocki N."/>
            <person name="Veneault-Fourrey C."/>
            <person name="LaButti K."/>
            <person name="Lindquist E.A."/>
            <person name="Lipzen A."/>
            <person name="Lundell T."/>
            <person name="Morin E."/>
            <person name="Murat C."/>
            <person name="Riley R."/>
            <person name="Ohm R."/>
            <person name="Sun H."/>
            <person name="Tunlid A."/>
            <person name="Henrissat B."/>
            <person name="Grigoriev I.V."/>
            <person name="Hibbett D.S."/>
            <person name="Martin F."/>
        </authorList>
    </citation>
    <scope>NUCLEOTIDE SEQUENCE [LARGE SCALE GENOMIC DNA]</scope>
    <source>
        <strain evidence="2 3">SS14</strain>
    </source>
</reference>
<dbReference type="AlphaFoldDB" id="A0A0C9U7R9"/>
<dbReference type="PANTHER" id="PTHR44167:SF24">
    <property type="entry name" value="SERINE_THREONINE-PROTEIN KINASE CHK2"/>
    <property type="match status" value="1"/>
</dbReference>
<dbReference type="PROSITE" id="PS50011">
    <property type="entry name" value="PROTEIN_KINASE_DOM"/>
    <property type="match status" value="1"/>
</dbReference>
<dbReference type="GO" id="GO:0005634">
    <property type="term" value="C:nucleus"/>
    <property type="evidence" value="ECO:0007669"/>
    <property type="project" value="TreeGrafter"/>
</dbReference>
<dbReference type="InterPro" id="IPR011009">
    <property type="entry name" value="Kinase-like_dom_sf"/>
</dbReference>
<dbReference type="GO" id="GO:0044773">
    <property type="term" value="P:mitotic DNA damage checkpoint signaling"/>
    <property type="evidence" value="ECO:0007669"/>
    <property type="project" value="TreeGrafter"/>
</dbReference>
<proteinExistence type="predicted"/>
<dbReference type="GO" id="GO:0004674">
    <property type="term" value="F:protein serine/threonine kinase activity"/>
    <property type="evidence" value="ECO:0007669"/>
    <property type="project" value="TreeGrafter"/>
</dbReference>
<keyword evidence="3" id="KW-1185">Reference proteome</keyword>